<dbReference type="InParanoid" id="G0EGE7"/>
<proteinExistence type="inferred from homology"/>
<evidence type="ECO:0000256" key="2">
    <source>
        <dbReference type="ARBA" id="ARBA00004887"/>
    </source>
</evidence>
<dbReference type="UniPathway" id="UPA00275">
    <property type="reaction ID" value="UER00405"/>
</dbReference>
<evidence type="ECO:0000256" key="5">
    <source>
        <dbReference type="ARBA" id="ARBA00013950"/>
    </source>
</evidence>
<dbReference type="InterPro" id="IPR036467">
    <property type="entry name" value="LS/RS_sf"/>
</dbReference>
<evidence type="ECO:0000256" key="8">
    <source>
        <dbReference type="NCBIfam" id="TIGR01506"/>
    </source>
</evidence>
<dbReference type="Pfam" id="PF00885">
    <property type="entry name" value="DMRL_synthase"/>
    <property type="match status" value="1"/>
</dbReference>
<keyword evidence="11" id="KW-1185">Reference proteome</keyword>
<dbReference type="GO" id="GO:0009231">
    <property type="term" value="P:riboflavin biosynthetic process"/>
    <property type="evidence" value="ECO:0007669"/>
    <property type="project" value="UniProtKB-UniPathway"/>
</dbReference>
<gene>
    <name evidence="10" type="ordered locus">Pyrfu_1313</name>
</gene>
<dbReference type="GO" id="GO:0009349">
    <property type="term" value="C:riboflavin synthase complex"/>
    <property type="evidence" value="ECO:0007669"/>
    <property type="project" value="InterPro"/>
</dbReference>
<evidence type="ECO:0000256" key="4">
    <source>
        <dbReference type="ARBA" id="ARBA00012827"/>
    </source>
</evidence>
<dbReference type="Gene3D" id="3.40.50.960">
    <property type="entry name" value="Lumazine/riboflavin synthase"/>
    <property type="match status" value="1"/>
</dbReference>
<keyword evidence="6 9" id="KW-0686">Riboflavin biosynthesis</keyword>
<organism evidence="10 11">
    <name type="scientific">Pyrolobus fumarii (strain DSM 11204 / 1A)</name>
    <dbReference type="NCBI Taxonomy" id="694429"/>
    <lineage>
        <taxon>Archaea</taxon>
        <taxon>Thermoproteota</taxon>
        <taxon>Thermoprotei</taxon>
        <taxon>Desulfurococcales</taxon>
        <taxon>Pyrodictiaceae</taxon>
        <taxon>Pyrolobus</taxon>
    </lineage>
</organism>
<protein>
    <recommendedName>
        <fullName evidence="5 8">Riboflavin synthase</fullName>
        <ecNumber evidence="4 8">2.5.1.9</ecNumber>
    </recommendedName>
</protein>
<evidence type="ECO:0000256" key="7">
    <source>
        <dbReference type="ARBA" id="ARBA00022679"/>
    </source>
</evidence>
<evidence type="ECO:0000256" key="9">
    <source>
        <dbReference type="PIRNR" id="PIRNR015750"/>
    </source>
</evidence>
<dbReference type="HOGENOM" id="CLU_1682776_0_0_2"/>
<dbReference type="OrthoDB" id="23911at2157"/>
<keyword evidence="7 9" id="KW-0808">Transferase</keyword>
<dbReference type="PIRSF" id="PIRSF015750">
    <property type="entry name" value="Ribfl_synth_arc"/>
    <property type="match status" value="1"/>
</dbReference>
<dbReference type="Proteomes" id="UP000001037">
    <property type="component" value="Chromosome"/>
</dbReference>
<comment type="catalytic activity">
    <reaction evidence="1 9">
        <text>2 6,7-dimethyl-8-(1-D-ribityl)lumazine + H(+) = 5-amino-6-(D-ribitylamino)uracil + riboflavin</text>
        <dbReference type="Rhea" id="RHEA:20772"/>
        <dbReference type="ChEBI" id="CHEBI:15378"/>
        <dbReference type="ChEBI" id="CHEBI:15934"/>
        <dbReference type="ChEBI" id="CHEBI:57986"/>
        <dbReference type="ChEBI" id="CHEBI:58201"/>
        <dbReference type="EC" id="2.5.1.9"/>
    </reaction>
</comment>
<dbReference type="STRING" id="694429.Pyrfu_1313"/>
<dbReference type="GeneID" id="11138496"/>
<dbReference type="GO" id="GO:0004746">
    <property type="term" value="F:riboflavin synthase activity"/>
    <property type="evidence" value="ECO:0007669"/>
    <property type="project" value="UniProtKB-UniRule"/>
</dbReference>
<dbReference type="InterPro" id="IPR006399">
    <property type="entry name" value="Ribfl_synth_arc"/>
</dbReference>
<dbReference type="KEGG" id="pfm:Pyrfu_1313"/>
<sequence length="155" mass="17071">MVRVGVADTTFARVDMARYAIEAIQEIDPNAEIVRYTVPGIKDLPVAALRLIEEFGCDGVITLGWVGSSLTDKLSYVVASMGLILVQLKTRRHVIDVTVHEDEASSPEELRQIAIDRARKHARNLMMLLLEGPEALTPWAGKGLRQGRPDVGPIE</sequence>
<dbReference type="EC" id="2.5.1.9" evidence="4 8"/>
<dbReference type="NCBIfam" id="TIGR01506">
    <property type="entry name" value="ribC_arch"/>
    <property type="match status" value="1"/>
</dbReference>
<evidence type="ECO:0000256" key="6">
    <source>
        <dbReference type="ARBA" id="ARBA00022619"/>
    </source>
</evidence>
<dbReference type="EMBL" id="CP002838">
    <property type="protein sequence ID" value="AEM39172.1"/>
    <property type="molecule type" value="Genomic_DNA"/>
</dbReference>
<name>G0EGE7_PYRF1</name>
<dbReference type="FunCoup" id="G0EGE7">
    <property type="interactions" value="66"/>
</dbReference>
<dbReference type="eggNOG" id="arCOG01322">
    <property type="taxonomic scope" value="Archaea"/>
</dbReference>
<evidence type="ECO:0000256" key="3">
    <source>
        <dbReference type="ARBA" id="ARBA00007424"/>
    </source>
</evidence>
<reference evidence="10 11" key="1">
    <citation type="journal article" date="2011" name="Stand. Genomic Sci.">
        <title>Complete genome sequence of the hyperthermophilic chemolithoautotroph Pyrolobus fumarii type strain (1A).</title>
        <authorList>
            <person name="Anderson I."/>
            <person name="Goker M."/>
            <person name="Nolan M."/>
            <person name="Lucas S."/>
            <person name="Hammon N."/>
            <person name="Deshpande S."/>
            <person name="Cheng J.F."/>
            <person name="Tapia R."/>
            <person name="Han C."/>
            <person name="Goodwin L."/>
            <person name="Pitluck S."/>
            <person name="Huntemann M."/>
            <person name="Liolios K."/>
            <person name="Ivanova N."/>
            <person name="Pagani I."/>
            <person name="Mavromatis K."/>
            <person name="Ovchinikova G."/>
            <person name="Pati A."/>
            <person name="Chen A."/>
            <person name="Palaniappan K."/>
            <person name="Land M."/>
            <person name="Hauser L."/>
            <person name="Brambilla E.M."/>
            <person name="Huber H."/>
            <person name="Yasawong M."/>
            <person name="Rohde M."/>
            <person name="Spring S."/>
            <person name="Abt B."/>
            <person name="Sikorski J."/>
            <person name="Wirth R."/>
            <person name="Detter J.C."/>
            <person name="Woyke T."/>
            <person name="Bristow J."/>
            <person name="Eisen J.A."/>
            <person name="Markowitz V."/>
            <person name="Hugenholtz P."/>
            <person name="Kyrpides N.C."/>
            <person name="Klenk H.P."/>
            <person name="Lapidus A."/>
        </authorList>
    </citation>
    <scope>NUCLEOTIDE SEQUENCE [LARGE SCALE GENOMIC DNA]</scope>
    <source>
        <strain evidence="11">DSM 11204 / 1A</strain>
    </source>
</reference>
<dbReference type="RefSeq" id="WP_014026849.1">
    <property type="nucleotide sequence ID" value="NC_015931.1"/>
</dbReference>
<evidence type="ECO:0000313" key="11">
    <source>
        <dbReference type="Proteomes" id="UP000001037"/>
    </source>
</evidence>
<comment type="similarity">
    <text evidence="3 9">Belongs to the DMRL synthase family.</text>
</comment>
<dbReference type="InterPro" id="IPR002180">
    <property type="entry name" value="LS/RS"/>
</dbReference>
<evidence type="ECO:0000256" key="1">
    <source>
        <dbReference type="ARBA" id="ARBA00000968"/>
    </source>
</evidence>
<dbReference type="SUPFAM" id="SSF52121">
    <property type="entry name" value="Lumazine synthase"/>
    <property type="match status" value="1"/>
</dbReference>
<dbReference type="AlphaFoldDB" id="G0EGE7"/>
<accession>G0EGE7</accession>
<evidence type="ECO:0000313" key="10">
    <source>
        <dbReference type="EMBL" id="AEM39172.1"/>
    </source>
</evidence>
<dbReference type="CDD" id="cd09210">
    <property type="entry name" value="Riboflavin_synthase_archaeal"/>
    <property type="match status" value="1"/>
</dbReference>
<comment type="pathway">
    <text evidence="2">Cofactor biosynthesis; riboflavin biosynthesis; riboflavin from 2-hydroxy-3-oxobutyl phosphate and 5-amino-6-(D-ribitylamino)uracil: step 2/2.</text>
</comment>